<dbReference type="GO" id="GO:0005829">
    <property type="term" value="C:cytosol"/>
    <property type="evidence" value="ECO:0007669"/>
    <property type="project" value="TreeGrafter"/>
</dbReference>
<dbReference type="GO" id="GO:0000976">
    <property type="term" value="F:transcription cis-regulatory region binding"/>
    <property type="evidence" value="ECO:0007669"/>
    <property type="project" value="TreeGrafter"/>
</dbReference>
<evidence type="ECO:0000259" key="7">
    <source>
        <dbReference type="SMART" id="SM00528"/>
    </source>
</evidence>
<keyword evidence="4 5" id="KW-0238">DNA-binding</keyword>
<dbReference type="Gene3D" id="1.10.287.1050">
    <property type="entry name" value="H-NS histone-like proteins"/>
    <property type="match status" value="1"/>
</dbReference>
<dbReference type="InterPro" id="IPR037150">
    <property type="entry name" value="H-NS_C_dom_sf"/>
</dbReference>
<dbReference type="EMBL" id="JADEYS010000003">
    <property type="protein sequence ID" value="MBE9396513.1"/>
    <property type="molecule type" value="Genomic_DNA"/>
</dbReference>
<dbReference type="Pfam" id="PF22470">
    <property type="entry name" value="Histone_HNS_N"/>
    <property type="match status" value="1"/>
</dbReference>
<dbReference type="InterPro" id="IPR027454">
    <property type="entry name" value="Histone_HNS_N"/>
</dbReference>
<dbReference type="PANTHER" id="PTHR38097">
    <property type="match status" value="1"/>
</dbReference>
<evidence type="ECO:0000256" key="3">
    <source>
        <dbReference type="ARBA" id="ARBA00022490"/>
    </source>
</evidence>
<dbReference type="GO" id="GO:0009295">
    <property type="term" value="C:nucleoid"/>
    <property type="evidence" value="ECO:0007669"/>
    <property type="project" value="UniProtKB-SubCell"/>
</dbReference>
<evidence type="ECO:0000313" key="9">
    <source>
        <dbReference type="Proteomes" id="UP000640333"/>
    </source>
</evidence>
<dbReference type="PANTHER" id="PTHR38097:SF2">
    <property type="entry name" value="DNA-BINDING PROTEIN STPA"/>
    <property type="match status" value="1"/>
</dbReference>
<evidence type="ECO:0000256" key="2">
    <source>
        <dbReference type="ARBA" id="ARBA00010610"/>
    </source>
</evidence>
<dbReference type="GO" id="GO:0032993">
    <property type="term" value="C:protein-DNA complex"/>
    <property type="evidence" value="ECO:0007669"/>
    <property type="project" value="TreeGrafter"/>
</dbReference>
<organism evidence="8 9">
    <name type="scientific">Pontibacterium sinense</name>
    <dbReference type="NCBI Taxonomy" id="2781979"/>
    <lineage>
        <taxon>Bacteria</taxon>
        <taxon>Pseudomonadati</taxon>
        <taxon>Pseudomonadota</taxon>
        <taxon>Gammaproteobacteria</taxon>
        <taxon>Oceanospirillales</taxon>
        <taxon>Oceanospirillaceae</taxon>
        <taxon>Pontibacterium</taxon>
    </lineage>
</organism>
<protein>
    <recommendedName>
        <fullName evidence="5">DNA-binding protein</fullName>
    </recommendedName>
</protein>
<evidence type="ECO:0000256" key="1">
    <source>
        <dbReference type="ARBA" id="ARBA00004453"/>
    </source>
</evidence>
<dbReference type="PIRSF" id="PIRSF002096">
    <property type="entry name" value="HnS"/>
    <property type="match status" value="1"/>
</dbReference>
<dbReference type="InterPro" id="IPR027444">
    <property type="entry name" value="H-NS_C_dom"/>
</dbReference>
<reference evidence="8" key="1">
    <citation type="submission" date="2020-10" db="EMBL/GenBank/DDBJ databases">
        <title>Bacterium isolated from coastal waters sediment.</title>
        <authorList>
            <person name="Chen R.-J."/>
            <person name="Lu D.-C."/>
            <person name="Zhu K.-L."/>
            <person name="Du Z.-J."/>
        </authorList>
    </citation>
    <scope>NUCLEOTIDE SEQUENCE</scope>
    <source>
        <strain evidence="8">N1Y112</strain>
    </source>
</reference>
<sequence>MSDFLKTLTRKNSLRKHCADLSVAEIEKVLADLKEIAEDKRAEEEAAVAAKQAREEKIDVIRQTMKDAGIDLEDLLGSIDVAPKKKVQPKYRITDEDGTHEWSGRGRTPIAFQKFFDQGNTKEDCLIK</sequence>
<keyword evidence="6" id="KW-0175">Coiled coil</keyword>
<evidence type="ECO:0000256" key="6">
    <source>
        <dbReference type="SAM" id="Coils"/>
    </source>
</evidence>
<dbReference type="RefSeq" id="WP_193952060.1">
    <property type="nucleotide sequence ID" value="NZ_JADEYS010000003.1"/>
</dbReference>
<dbReference type="GO" id="GO:0003681">
    <property type="term" value="F:bent DNA binding"/>
    <property type="evidence" value="ECO:0007669"/>
    <property type="project" value="TreeGrafter"/>
</dbReference>
<keyword evidence="3" id="KW-0963">Cytoplasm</keyword>
<dbReference type="GO" id="GO:0046983">
    <property type="term" value="F:protein dimerization activity"/>
    <property type="evidence" value="ECO:0007669"/>
    <property type="project" value="InterPro"/>
</dbReference>
<proteinExistence type="inferred from homology"/>
<dbReference type="SMART" id="SM00528">
    <property type="entry name" value="HNS"/>
    <property type="match status" value="1"/>
</dbReference>
<name>A0A8J7JXN2_9GAMM</name>
<dbReference type="GO" id="GO:0003680">
    <property type="term" value="F:minor groove of adenine-thymine-rich DNA binding"/>
    <property type="evidence" value="ECO:0007669"/>
    <property type="project" value="TreeGrafter"/>
</dbReference>
<evidence type="ECO:0000313" key="8">
    <source>
        <dbReference type="EMBL" id="MBE9396513.1"/>
    </source>
</evidence>
<dbReference type="Gene3D" id="4.10.430.10">
    <property type="entry name" value="Histone-like protein H-NS, C-terminal domain"/>
    <property type="match status" value="1"/>
</dbReference>
<dbReference type="GO" id="GO:0001217">
    <property type="term" value="F:DNA-binding transcription repressor activity"/>
    <property type="evidence" value="ECO:0007669"/>
    <property type="project" value="TreeGrafter"/>
</dbReference>
<comment type="similarity">
    <text evidence="2 5">Belongs to the histone-like protein H-NS family.</text>
</comment>
<dbReference type="AlphaFoldDB" id="A0A8J7JXN2"/>
<accession>A0A8J7JXN2</accession>
<comment type="caution">
    <text evidence="8">The sequence shown here is derived from an EMBL/GenBank/DDBJ whole genome shotgun (WGS) entry which is preliminary data.</text>
</comment>
<gene>
    <name evidence="8" type="ORF">IOQ59_04475</name>
</gene>
<dbReference type="Pfam" id="PF00816">
    <property type="entry name" value="Histone_HNS"/>
    <property type="match status" value="1"/>
</dbReference>
<evidence type="ECO:0000256" key="5">
    <source>
        <dbReference type="PIRNR" id="PIRNR002096"/>
    </source>
</evidence>
<feature type="domain" description="DNA-binding protein H-NS-like C-terminal" evidence="7">
    <location>
        <begin position="81"/>
        <end position="127"/>
    </location>
</feature>
<feature type="coiled-coil region" evidence="6">
    <location>
        <begin position="23"/>
        <end position="54"/>
    </location>
</feature>
<keyword evidence="9" id="KW-1185">Reference proteome</keyword>
<evidence type="ECO:0000256" key="4">
    <source>
        <dbReference type="ARBA" id="ARBA00023125"/>
    </source>
</evidence>
<dbReference type="InterPro" id="IPR001801">
    <property type="entry name" value="Histone_HNS"/>
</dbReference>
<dbReference type="InterPro" id="IPR054180">
    <property type="entry name" value="H-NS-like_N"/>
</dbReference>
<dbReference type="GO" id="GO:0030527">
    <property type="term" value="F:structural constituent of chromatin"/>
    <property type="evidence" value="ECO:0007669"/>
    <property type="project" value="InterPro"/>
</dbReference>
<dbReference type="Proteomes" id="UP000640333">
    <property type="component" value="Unassembled WGS sequence"/>
</dbReference>
<dbReference type="SUPFAM" id="SSF81273">
    <property type="entry name" value="H-NS histone-like proteins"/>
    <property type="match status" value="2"/>
</dbReference>
<comment type="subcellular location">
    <subcellularLocation>
        <location evidence="1">Cytoplasm</location>
        <location evidence="1">Nucleoid</location>
    </subcellularLocation>
</comment>